<organism evidence="9">
    <name type="scientific">Phaeodactylum tricornutum</name>
    <name type="common">Diatom</name>
    <dbReference type="NCBI Taxonomy" id="2850"/>
    <lineage>
        <taxon>Eukaryota</taxon>
        <taxon>Sar</taxon>
        <taxon>Stramenopiles</taxon>
        <taxon>Ochrophyta</taxon>
        <taxon>Bacillariophyta</taxon>
        <taxon>Bacillariophyceae</taxon>
        <taxon>Bacillariophycidae</taxon>
        <taxon>Naviculales</taxon>
        <taxon>Phaeodactylaceae</taxon>
        <taxon>Phaeodactylum</taxon>
    </lineage>
</organism>
<dbReference type="Gene3D" id="2.30.30.240">
    <property type="entry name" value="PRC-barrel domain"/>
    <property type="match status" value="1"/>
</dbReference>
<comment type="subcellular location">
    <subcellularLocation>
        <location evidence="1">Plastid</location>
        <location evidence="1">Chloroplast</location>
    </subcellularLocation>
</comment>
<evidence type="ECO:0000256" key="6">
    <source>
        <dbReference type="SAM" id="MobiDB-lite"/>
    </source>
</evidence>
<accession>A0A8J9S8K9</accession>
<dbReference type="Proteomes" id="UP000836788">
    <property type="component" value="Chromosome 2"/>
</dbReference>
<feature type="domain" description="RimM N-terminal" evidence="8">
    <location>
        <begin position="132"/>
        <end position="216"/>
    </location>
</feature>
<dbReference type="GO" id="GO:0006364">
    <property type="term" value="P:rRNA processing"/>
    <property type="evidence" value="ECO:0007669"/>
    <property type="project" value="UniProtKB-KW"/>
</dbReference>
<keyword evidence="7" id="KW-0732">Signal</keyword>
<protein>
    <recommendedName>
        <fullName evidence="8">RimM N-terminal domain-containing protein</fullName>
    </recommendedName>
</protein>
<evidence type="ECO:0000256" key="3">
    <source>
        <dbReference type="ARBA" id="ARBA00022517"/>
    </source>
</evidence>
<dbReference type="GO" id="GO:0005840">
    <property type="term" value="C:ribosome"/>
    <property type="evidence" value="ECO:0007669"/>
    <property type="project" value="InterPro"/>
</dbReference>
<dbReference type="NCBIfam" id="TIGR02273">
    <property type="entry name" value="16S_RimM"/>
    <property type="match status" value="1"/>
</dbReference>
<evidence type="ECO:0000256" key="7">
    <source>
        <dbReference type="SAM" id="SignalP"/>
    </source>
</evidence>
<proteinExistence type="inferred from homology"/>
<keyword evidence="3" id="KW-0690">Ribosome biogenesis</keyword>
<dbReference type="InterPro" id="IPR002676">
    <property type="entry name" value="RimM_N"/>
</dbReference>
<dbReference type="PANTHER" id="PTHR33692">
    <property type="entry name" value="RIBOSOME MATURATION FACTOR RIMM"/>
    <property type="match status" value="1"/>
</dbReference>
<dbReference type="GO" id="GO:0043022">
    <property type="term" value="F:ribosome binding"/>
    <property type="evidence" value="ECO:0007669"/>
    <property type="project" value="InterPro"/>
</dbReference>
<dbReference type="PANTHER" id="PTHR33692:SF1">
    <property type="entry name" value="RIBOSOME MATURATION FACTOR RIMM"/>
    <property type="match status" value="1"/>
</dbReference>
<dbReference type="InterPro" id="IPR011961">
    <property type="entry name" value="RimM"/>
</dbReference>
<evidence type="ECO:0000256" key="4">
    <source>
        <dbReference type="ARBA" id="ARBA00022552"/>
    </source>
</evidence>
<feature type="region of interest" description="Disordered" evidence="6">
    <location>
        <begin position="93"/>
        <end position="117"/>
    </location>
</feature>
<evidence type="ECO:0000259" key="8">
    <source>
        <dbReference type="Pfam" id="PF01782"/>
    </source>
</evidence>
<feature type="signal peptide" evidence="7">
    <location>
        <begin position="1"/>
        <end position="23"/>
    </location>
</feature>
<evidence type="ECO:0000256" key="1">
    <source>
        <dbReference type="ARBA" id="ARBA00004229"/>
    </source>
</evidence>
<dbReference type="GO" id="GO:0009507">
    <property type="term" value="C:chloroplast"/>
    <property type="evidence" value="ECO:0007669"/>
    <property type="project" value="UniProtKB-SubCell"/>
</dbReference>
<dbReference type="SUPFAM" id="SSF50447">
    <property type="entry name" value="Translation proteins"/>
    <property type="match status" value="1"/>
</dbReference>
<name>A0A8J9S8K9_PHATR</name>
<gene>
    <name evidence="9" type="ORF">PTTT1_LOCUS26967</name>
</gene>
<evidence type="ECO:0000256" key="2">
    <source>
        <dbReference type="ARBA" id="ARBA00022490"/>
    </source>
</evidence>
<evidence type="ECO:0000256" key="5">
    <source>
        <dbReference type="ARBA" id="ARBA00023186"/>
    </source>
</evidence>
<evidence type="ECO:0000313" key="9">
    <source>
        <dbReference type="EMBL" id="CAG9284769.1"/>
    </source>
</evidence>
<dbReference type="InterPro" id="IPR009000">
    <property type="entry name" value="Transl_B-barrel_sf"/>
</dbReference>
<dbReference type="InterPro" id="IPR036976">
    <property type="entry name" value="RimM_N_sf"/>
</dbReference>
<dbReference type="Pfam" id="PF01782">
    <property type="entry name" value="RimM"/>
    <property type="match status" value="1"/>
</dbReference>
<sequence length="341" mass="38062">MVLRQRRIATLFLLLSEARSVHSLQGVTTPIRKRNFCTYALGEADELARSVGQRREKKNKYIEFSKVTSGKDPFESLLEESFSKRKALDDDIARKDDLSSSPPKIGNSGSLSFPDNKNIDPYDPTTFGYIEVGIVRGAHGVHGWVKVKPTTSFPIDRLCVAGIKHLKPPKKRAPRKVLLLEGKRRNAEEYLIKLEQINDRDEALKLRGSLLYVREEEKMATDQEEYMVSDLVGSEVFLDTLDTVENPLFLGVVNGVVFADEMCSIPGLGHDMLEVVLRKGQDGMASLRDELVLIPMVPQIVTHVSAAKGVIHINPPSGLLDLTYLREERAKLKGFLPPGKG</sequence>
<dbReference type="Gene3D" id="2.40.30.60">
    <property type="entry name" value="RimM"/>
    <property type="match status" value="1"/>
</dbReference>
<dbReference type="HAMAP" id="MF_00014">
    <property type="entry name" value="Ribosome_mat_RimM"/>
    <property type="match status" value="1"/>
</dbReference>
<dbReference type="EMBL" id="OU594943">
    <property type="protein sequence ID" value="CAG9284769.1"/>
    <property type="molecule type" value="Genomic_DNA"/>
</dbReference>
<keyword evidence="5" id="KW-0143">Chaperone</keyword>
<keyword evidence="2" id="KW-0963">Cytoplasm</keyword>
<keyword evidence="4" id="KW-0698">rRNA processing</keyword>
<feature type="compositionally biased region" description="Polar residues" evidence="6">
    <location>
        <begin position="99"/>
        <end position="115"/>
    </location>
</feature>
<dbReference type="AlphaFoldDB" id="A0A8J9S8K9"/>
<feature type="chain" id="PRO_5035440612" description="RimM N-terminal domain-containing protein" evidence="7">
    <location>
        <begin position="24"/>
        <end position="341"/>
    </location>
</feature>
<reference evidence="9" key="1">
    <citation type="submission" date="2022-02" db="EMBL/GenBank/DDBJ databases">
        <authorList>
            <person name="Giguere J D."/>
        </authorList>
    </citation>
    <scope>NUCLEOTIDE SEQUENCE</scope>
    <source>
        <strain evidence="9">CCAP 1055/1</strain>
    </source>
</reference>